<dbReference type="EMBL" id="NEDP02005475">
    <property type="protein sequence ID" value="OWF40301.1"/>
    <property type="molecule type" value="Genomic_DNA"/>
</dbReference>
<comment type="caution">
    <text evidence="2">The sequence shown here is derived from an EMBL/GenBank/DDBJ whole genome shotgun (WGS) entry which is preliminary data.</text>
</comment>
<dbReference type="Proteomes" id="UP000242188">
    <property type="component" value="Unassembled WGS sequence"/>
</dbReference>
<accession>A0A210PUX7</accession>
<proteinExistence type="predicted"/>
<feature type="chain" id="PRO_5012148685" evidence="1">
    <location>
        <begin position="17"/>
        <end position="133"/>
    </location>
</feature>
<name>A0A210PUX7_MIZYE</name>
<evidence type="ECO:0000256" key="1">
    <source>
        <dbReference type="SAM" id="SignalP"/>
    </source>
</evidence>
<gene>
    <name evidence="2" type="ORF">KP79_PYT21655</name>
</gene>
<protein>
    <submittedName>
        <fullName evidence="2">Uncharacterized protein</fullName>
    </submittedName>
</protein>
<organism evidence="2 3">
    <name type="scientific">Mizuhopecten yessoensis</name>
    <name type="common">Japanese scallop</name>
    <name type="synonym">Patinopecten yessoensis</name>
    <dbReference type="NCBI Taxonomy" id="6573"/>
    <lineage>
        <taxon>Eukaryota</taxon>
        <taxon>Metazoa</taxon>
        <taxon>Spiralia</taxon>
        <taxon>Lophotrochozoa</taxon>
        <taxon>Mollusca</taxon>
        <taxon>Bivalvia</taxon>
        <taxon>Autobranchia</taxon>
        <taxon>Pteriomorphia</taxon>
        <taxon>Pectinida</taxon>
        <taxon>Pectinoidea</taxon>
        <taxon>Pectinidae</taxon>
        <taxon>Mizuhopecten</taxon>
    </lineage>
</organism>
<dbReference type="OrthoDB" id="6161193at2759"/>
<keyword evidence="1" id="KW-0732">Signal</keyword>
<evidence type="ECO:0000313" key="3">
    <source>
        <dbReference type="Proteomes" id="UP000242188"/>
    </source>
</evidence>
<reference evidence="2 3" key="1">
    <citation type="journal article" date="2017" name="Nat. Ecol. Evol.">
        <title>Scallop genome provides insights into evolution of bilaterian karyotype and development.</title>
        <authorList>
            <person name="Wang S."/>
            <person name="Zhang J."/>
            <person name="Jiao W."/>
            <person name="Li J."/>
            <person name="Xun X."/>
            <person name="Sun Y."/>
            <person name="Guo X."/>
            <person name="Huan P."/>
            <person name="Dong B."/>
            <person name="Zhang L."/>
            <person name="Hu X."/>
            <person name="Sun X."/>
            <person name="Wang J."/>
            <person name="Zhao C."/>
            <person name="Wang Y."/>
            <person name="Wang D."/>
            <person name="Huang X."/>
            <person name="Wang R."/>
            <person name="Lv J."/>
            <person name="Li Y."/>
            <person name="Zhang Z."/>
            <person name="Liu B."/>
            <person name="Lu W."/>
            <person name="Hui Y."/>
            <person name="Liang J."/>
            <person name="Zhou Z."/>
            <person name="Hou R."/>
            <person name="Li X."/>
            <person name="Liu Y."/>
            <person name="Li H."/>
            <person name="Ning X."/>
            <person name="Lin Y."/>
            <person name="Zhao L."/>
            <person name="Xing Q."/>
            <person name="Dou J."/>
            <person name="Li Y."/>
            <person name="Mao J."/>
            <person name="Guo H."/>
            <person name="Dou H."/>
            <person name="Li T."/>
            <person name="Mu C."/>
            <person name="Jiang W."/>
            <person name="Fu Q."/>
            <person name="Fu X."/>
            <person name="Miao Y."/>
            <person name="Liu J."/>
            <person name="Yu Q."/>
            <person name="Li R."/>
            <person name="Liao H."/>
            <person name="Li X."/>
            <person name="Kong Y."/>
            <person name="Jiang Z."/>
            <person name="Chourrout D."/>
            <person name="Li R."/>
            <person name="Bao Z."/>
        </authorList>
    </citation>
    <scope>NUCLEOTIDE SEQUENCE [LARGE SCALE GENOMIC DNA]</scope>
    <source>
        <strain evidence="2 3">PY_sf001</strain>
    </source>
</reference>
<dbReference type="AlphaFoldDB" id="A0A210PUX7"/>
<feature type="signal peptide" evidence="1">
    <location>
        <begin position="1"/>
        <end position="16"/>
    </location>
</feature>
<sequence length="133" mass="14714">MFRPAVLITLFSLAVCQFHHHHPGGFISGGNHEHPEQGSVNFVYDPDSHYLISSTHSTCYFMPLTTDQQTSVHNHGLENLELQMMAMMSGGEEQLTSDQVAKHTHIISSMCNSHKLYMVGAPVAKPSVSSPEH</sequence>
<keyword evidence="3" id="KW-1185">Reference proteome</keyword>
<evidence type="ECO:0000313" key="2">
    <source>
        <dbReference type="EMBL" id="OWF40301.1"/>
    </source>
</evidence>